<accession>A0A919W4L9</accession>
<dbReference type="Gene3D" id="3.55.50.10">
    <property type="entry name" value="Baseplate protein-like domains"/>
    <property type="match status" value="1"/>
</dbReference>
<dbReference type="Pfam" id="PF05954">
    <property type="entry name" value="Phage_GPD"/>
    <property type="match status" value="1"/>
</dbReference>
<organism evidence="1 2">
    <name type="scientific">Paractinoplanes toevensis</name>
    <dbReference type="NCBI Taxonomy" id="571911"/>
    <lineage>
        <taxon>Bacteria</taxon>
        <taxon>Bacillati</taxon>
        <taxon>Actinomycetota</taxon>
        <taxon>Actinomycetes</taxon>
        <taxon>Micromonosporales</taxon>
        <taxon>Micromonosporaceae</taxon>
        <taxon>Paractinoplanes</taxon>
    </lineage>
</organism>
<evidence type="ECO:0000313" key="1">
    <source>
        <dbReference type="EMBL" id="GIM94234.1"/>
    </source>
</evidence>
<reference evidence="1 2" key="1">
    <citation type="submission" date="2021-03" db="EMBL/GenBank/DDBJ databases">
        <title>Whole genome shotgun sequence of Actinoplanes toevensis NBRC 105298.</title>
        <authorList>
            <person name="Komaki H."/>
            <person name="Tamura T."/>
        </authorList>
    </citation>
    <scope>NUCLEOTIDE SEQUENCE [LARGE SCALE GENOMIC DNA]</scope>
    <source>
        <strain evidence="1 2">NBRC 105298</strain>
    </source>
</reference>
<dbReference type="EMBL" id="BOQN01000076">
    <property type="protein sequence ID" value="GIM94234.1"/>
    <property type="molecule type" value="Genomic_DNA"/>
</dbReference>
<dbReference type="Gene3D" id="2.30.110.50">
    <property type="match status" value="1"/>
</dbReference>
<name>A0A919W4L9_9ACTN</name>
<comment type="caution">
    <text evidence="1">The sequence shown here is derived from an EMBL/GenBank/DDBJ whole genome shotgun (WGS) entry which is preliminary data.</text>
</comment>
<sequence>MTEPMFSAVAPVFTVDGELIRPLARDCARLEVTEGVDGLKRMQAEFIAVGGHATGPPGAMYHLDGATVDFGRSVRVTIGPEGNQRHVFEGQVSALEAVFGDGDPPTVVVLAEDALMRLRMTRRMRTYVDATDADIAAELAGEHGLSADVQADGPRYDVVQQWNQSDLAFLRDRARLIRAELWATGRTLHFRSRTDRTGTALTLTQGVDLLSARLTADLAEQRSSVVVTGYDATSGKTIEERAGADVADAEITAGRAGPRLVAKALGDAVSYRVREAALTADEATAWARAEMLRRARRFVTVHGTTRGSPEMVVGSRLTLRHVGAPFDGSGYYVTKVCHLFDPPQGFRTRFEAERPSLNEVSR</sequence>
<evidence type="ECO:0000313" key="2">
    <source>
        <dbReference type="Proteomes" id="UP000677082"/>
    </source>
</evidence>
<protein>
    <recommendedName>
        <fullName evidence="3">Phage protein D</fullName>
    </recommendedName>
</protein>
<dbReference type="Gene3D" id="4.10.220.110">
    <property type="match status" value="1"/>
</dbReference>
<proteinExistence type="predicted"/>
<keyword evidence="2" id="KW-1185">Reference proteome</keyword>
<evidence type="ECO:0008006" key="3">
    <source>
        <dbReference type="Google" id="ProtNLM"/>
    </source>
</evidence>
<dbReference type="Proteomes" id="UP000677082">
    <property type="component" value="Unassembled WGS sequence"/>
</dbReference>
<dbReference type="SUPFAM" id="SSF69279">
    <property type="entry name" value="Phage tail proteins"/>
    <property type="match status" value="1"/>
</dbReference>
<dbReference type="RefSeq" id="WP_213010015.1">
    <property type="nucleotide sequence ID" value="NZ_BOQN01000076.1"/>
</dbReference>
<gene>
    <name evidence="1" type="ORF">Ato02nite_060270</name>
</gene>
<dbReference type="AlphaFoldDB" id="A0A919W4L9"/>